<proteinExistence type="inferred from homology"/>
<dbReference type="GeneTree" id="ENSGT00950000182913"/>
<dbReference type="Pfam" id="PF03055">
    <property type="entry name" value="RPE65"/>
    <property type="match status" value="1"/>
</dbReference>
<sequence>MLFCKTLVLCRQPSKLAARHVAAQWTRFDGMALMHSFTFNDGKMSGSVSLFCDIETQTRSPIGKVITFLNHMVPDFTDNCGNNFIRCGKDCYATSETNYIQSRSCDSEDSGQGNLKLSLVDYLKYLAVNLVTSHPHYDKDGTAYNMGTSIAEKGKTKYTLFKVPDTTAGDKAKASPALKNLEVICTVPCRSLLSPSYYHSLSMTGNHFIFIEQPFKLDILKMATAYMRGVNWASCLKFFPEENVRSLIDRKTGKEVGIKYYTEAMIVYHHVNAFEEDGHVIFDVIAYEDPNLYNMFYIDVLKEQSKTSAMSVQKICPSCTDWQDDMVKLKYTTASAVKEKEDKLLCQPEVLCDGKTKTCIAQCSVKFLCHIDTQNTYQPNIFFHNILERTEWREENCWPSEPVFIPRPDGEGEDGVVLTTVINSNPGESGFILVLDAKSFKEVARAYVNAELHMDMHGYVIPKEN</sequence>
<keyword evidence="2 4" id="KW-0479">Metal-binding</keyword>
<evidence type="ECO:0000313" key="6">
    <source>
        <dbReference type="Ensembl" id="ENSSTUP00000081758.1"/>
    </source>
</evidence>
<comment type="similarity">
    <text evidence="1 5">Belongs to the carotenoid oxygenase family.</text>
</comment>
<feature type="binding site" evidence="4">
    <location>
        <position position="269"/>
    </location>
    <ligand>
        <name>Fe cation</name>
        <dbReference type="ChEBI" id="CHEBI:24875"/>
        <note>catalytic</note>
    </ligand>
</feature>
<comment type="cofactor">
    <cofactor evidence="4">
        <name>Fe(2+)</name>
        <dbReference type="ChEBI" id="CHEBI:29033"/>
    </cofactor>
    <text evidence="4">Binds 1 Fe(2+) ion per subunit.</text>
</comment>
<evidence type="ECO:0000313" key="7">
    <source>
        <dbReference type="Proteomes" id="UP000472277"/>
    </source>
</evidence>
<evidence type="ECO:0000256" key="3">
    <source>
        <dbReference type="ARBA" id="ARBA00023004"/>
    </source>
</evidence>
<dbReference type="GO" id="GO:0003834">
    <property type="term" value="F:beta-carotene 15,15'-dioxygenase activity"/>
    <property type="evidence" value="ECO:0007669"/>
    <property type="project" value="TreeGrafter"/>
</dbReference>
<feature type="binding site" evidence="4">
    <location>
        <position position="199"/>
    </location>
    <ligand>
        <name>Fe cation</name>
        <dbReference type="ChEBI" id="CHEBI:24875"/>
        <note>catalytic</note>
    </ligand>
</feature>
<dbReference type="OMA" id="RVEYTRF"/>
<dbReference type="GO" id="GO:0016121">
    <property type="term" value="P:carotene catabolic process"/>
    <property type="evidence" value="ECO:0007669"/>
    <property type="project" value="TreeGrafter"/>
</dbReference>
<dbReference type="InterPro" id="IPR004294">
    <property type="entry name" value="Carotenoid_Oase"/>
</dbReference>
<dbReference type="GO" id="GO:0046872">
    <property type="term" value="F:metal ion binding"/>
    <property type="evidence" value="ECO:0007669"/>
    <property type="project" value="UniProtKB-KW"/>
</dbReference>
<dbReference type="GO" id="GO:0042574">
    <property type="term" value="P:retinal metabolic process"/>
    <property type="evidence" value="ECO:0007669"/>
    <property type="project" value="TreeGrafter"/>
</dbReference>
<keyword evidence="7" id="KW-1185">Reference proteome</keyword>
<dbReference type="PANTHER" id="PTHR10543:SF110">
    <property type="entry name" value="BETA-CAROTENE 15,15'-MONOOXYGENASE 1"/>
    <property type="match status" value="1"/>
</dbReference>
<name>A0A674CE93_SALTR</name>
<feature type="binding site" evidence="4">
    <location>
        <position position="457"/>
    </location>
    <ligand>
        <name>Fe cation</name>
        <dbReference type="ChEBI" id="CHEBI:24875"/>
        <note>catalytic</note>
    </ligand>
</feature>
<dbReference type="PANTHER" id="PTHR10543">
    <property type="entry name" value="BETA-CAROTENE DIOXYGENASE"/>
    <property type="match status" value="1"/>
</dbReference>
<protein>
    <submittedName>
        <fullName evidence="6">Beta-carotene oxygenase 1</fullName>
    </submittedName>
</protein>
<reference evidence="6" key="1">
    <citation type="submission" date="2025-08" db="UniProtKB">
        <authorList>
            <consortium name="Ensembl"/>
        </authorList>
    </citation>
    <scope>IDENTIFICATION</scope>
</reference>
<dbReference type="AlphaFoldDB" id="A0A674CE93"/>
<dbReference type="Ensembl" id="ENSSTUT00000087007.1">
    <property type="protein sequence ID" value="ENSSTUP00000081758.1"/>
    <property type="gene ID" value="ENSSTUG00000036013.1"/>
</dbReference>
<keyword evidence="3 4" id="KW-0408">Iron</keyword>
<dbReference type="GO" id="GO:0010436">
    <property type="term" value="F:carotenoid dioxygenase activity"/>
    <property type="evidence" value="ECO:0007669"/>
    <property type="project" value="TreeGrafter"/>
</dbReference>
<evidence type="ECO:0000256" key="1">
    <source>
        <dbReference type="ARBA" id="ARBA00006787"/>
    </source>
</evidence>
<reference evidence="6" key="2">
    <citation type="submission" date="2025-09" db="UniProtKB">
        <authorList>
            <consortium name="Ensembl"/>
        </authorList>
    </citation>
    <scope>IDENTIFICATION</scope>
</reference>
<dbReference type="Proteomes" id="UP000472277">
    <property type="component" value="Chromosome 12"/>
</dbReference>
<feature type="binding site" evidence="4">
    <location>
        <position position="134"/>
    </location>
    <ligand>
        <name>Fe cation</name>
        <dbReference type="ChEBI" id="CHEBI:24875"/>
        <note>catalytic</note>
    </ligand>
</feature>
<dbReference type="InParanoid" id="A0A674CE93"/>
<organism evidence="6 7">
    <name type="scientific">Salmo trutta</name>
    <name type="common">Brown trout</name>
    <dbReference type="NCBI Taxonomy" id="8032"/>
    <lineage>
        <taxon>Eukaryota</taxon>
        <taxon>Metazoa</taxon>
        <taxon>Chordata</taxon>
        <taxon>Craniata</taxon>
        <taxon>Vertebrata</taxon>
        <taxon>Euteleostomi</taxon>
        <taxon>Actinopterygii</taxon>
        <taxon>Neopterygii</taxon>
        <taxon>Teleostei</taxon>
        <taxon>Protacanthopterygii</taxon>
        <taxon>Salmoniformes</taxon>
        <taxon>Salmonidae</taxon>
        <taxon>Salmoninae</taxon>
        <taxon>Salmo</taxon>
    </lineage>
</organism>
<evidence type="ECO:0000256" key="5">
    <source>
        <dbReference type="RuleBase" id="RU003799"/>
    </source>
</evidence>
<accession>A0A674CE93</accession>
<evidence type="ECO:0000256" key="4">
    <source>
        <dbReference type="PIRSR" id="PIRSR604294-1"/>
    </source>
</evidence>
<evidence type="ECO:0000256" key="2">
    <source>
        <dbReference type="ARBA" id="ARBA00022723"/>
    </source>
</evidence>